<dbReference type="AlphaFoldDB" id="A0A2P2PNH0"/>
<proteinExistence type="predicted"/>
<reference evidence="1" key="1">
    <citation type="submission" date="2018-02" db="EMBL/GenBank/DDBJ databases">
        <title>Rhizophora mucronata_Transcriptome.</title>
        <authorList>
            <person name="Meera S.P."/>
            <person name="Sreeshan A."/>
            <person name="Augustine A."/>
        </authorList>
    </citation>
    <scope>NUCLEOTIDE SEQUENCE</scope>
    <source>
        <tissue evidence="1">Leaf</tissue>
    </source>
</reference>
<dbReference type="EMBL" id="GGEC01075774">
    <property type="protein sequence ID" value="MBX56258.1"/>
    <property type="molecule type" value="Transcribed_RNA"/>
</dbReference>
<organism evidence="1">
    <name type="scientific">Rhizophora mucronata</name>
    <name type="common">Asiatic mangrove</name>
    <dbReference type="NCBI Taxonomy" id="61149"/>
    <lineage>
        <taxon>Eukaryota</taxon>
        <taxon>Viridiplantae</taxon>
        <taxon>Streptophyta</taxon>
        <taxon>Embryophyta</taxon>
        <taxon>Tracheophyta</taxon>
        <taxon>Spermatophyta</taxon>
        <taxon>Magnoliopsida</taxon>
        <taxon>eudicotyledons</taxon>
        <taxon>Gunneridae</taxon>
        <taxon>Pentapetalae</taxon>
        <taxon>rosids</taxon>
        <taxon>fabids</taxon>
        <taxon>Malpighiales</taxon>
        <taxon>Rhizophoraceae</taxon>
        <taxon>Rhizophora</taxon>
    </lineage>
</organism>
<sequence length="25" mass="3028">MERWNKLFLAQSQYTASMLLNKKIL</sequence>
<protein>
    <submittedName>
        <fullName evidence="1">Uncharacterized protein</fullName>
    </submittedName>
</protein>
<accession>A0A2P2PNH0</accession>
<evidence type="ECO:0000313" key="1">
    <source>
        <dbReference type="EMBL" id="MBX56258.1"/>
    </source>
</evidence>
<name>A0A2P2PNH0_RHIMU</name>